<evidence type="ECO:0000313" key="3">
    <source>
        <dbReference type="Proteomes" id="UP000243745"/>
    </source>
</evidence>
<protein>
    <recommendedName>
        <fullName evidence="1">SHOCT-like domain-containing protein</fullName>
    </recommendedName>
</protein>
<accession>A0A662ZIE4</accession>
<dbReference type="EMBL" id="FOXF01000021">
    <property type="protein sequence ID" value="SFP41204.1"/>
    <property type="molecule type" value="Genomic_DNA"/>
</dbReference>
<gene>
    <name evidence="2" type="ORF">SAMN02910344_01321</name>
</gene>
<evidence type="ECO:0000259" key="1">
    <source>
        <dbReference type="Pfam" id="PF20612"/>
    </source>
</evidence>
<organism evidence="2 3">
    <name type="scientific">Ruminobacter amylophilus</name>
    <dbReference type="NCBI Taxonomy" id="867"/>
    <lineage>
        <taxon>Bacteria</taxon>
        <taxon>Pseudomonadati</taxon>
        <taxon>Pseudomonadota</taxon>
        <taxon>Gammaproteobacteria</taxon>
        <taxon>Aeromonadales</taxon>
        <taxon>Succinivibrionaceae</taxon>
        <taxon>Ruminobacter</taxon>
    </lineage>
</organism>
<feature type="domain" description="SHOCT-like" evidence="1">
    <location>
        <begin position="24"/>
        <end position="74"/>
    </location>
</feature>
<evidence type="ECO:0000313" key="2">
    <source>
        <dbReference type="EMBL" id="SFP41204.1"/>
    </source>
</evidence>
<dbReference type="InterPro" id="IPR046749">
    <property type="entry name" value="SHOCT_2"/>
</dbReference>
<dbReference type="Proteomes" id="UP000243745">
    <property type="component" value="Unassembled WGS sequence"/>
</dbReference>
<dbReference type="Pfam" id="PF20612">
    <property type="entry name" value="SHOCT_2"/>
    <property type="match status" value="1"/>
</dbReference>
<dbReference type="AlphaFoldDB" id="A0A662ZIE4"/>
<dbReference type="OrthoDB" id="1708280at2"/>
<reference evidence="2 3" key="1">
    <citation type="submission" date="2016-10" db="EMBL/GenBank/DDBJ databases">
        <authorList>
            <person name="Varghese N."/>
            <person name="Submissions S."/>
        </authorList>
    </citation>
    <scope>NUCLEOTIDE SEQUENCE [LARGE SCALE GENOMIC DNA]</scope>
    <source>
        <strain evidence="2 3">DSM 1361</strain>
    </source>
</reference>
<keyword evidence="3" id="KW-1185">Reference proteome</keyword>
<proteinExistence type="predicted"/>
<dbReference type="RefSeq" id="WP_093142181.1">
    <property type="nucleotide sequence ID" value="NZ_FOXF01000021.1"/>
</dbReference>
<sequence length="74" mass="8799">MKKIIDFEQSGYFLPFKSEVKPLTPEQLKTEFMFLWAEMITRNMLDVGVICRDEYLLIMAENRLSFPTYLAPLF</sequence>
<name>A0A662ZIE4_9GAMM</name>